<reference evidence="2" key="1">
    <citation type="journal article" date="2010" name="Science">
        <title>Signatures of adaptation to obligate biotrophy in the Hyaloperonospora arabidopsidis genome.</title>
        <authorList>
            <person name="Baxter L."/>
            <person name="Tripathy S."/>
            <person name="Ishaque N."/>
            <person name="Boot N."/>
            <person name="Cabral A."/>
            <person name="Kemen E."/>
            <person name="Thines M."/>
            <person name="Ah-Fong A."/>
            <person name="Anderson R."/>
            <person name="Badejoko W."/>
            <person name="Bittner-Eddy P."/>
            <person name="Boore J.L."/>
            <person name="Chibucos M.C."/>
            <person name="Coates M."/>
            <person name="Dehal P."/>
            <person name="Delehaunty K."/>
            <person name="Dong S."/>
            <person name="Downton P."/>
            <person name="Dumas B."/>
            <person name="Fabro G."/>
            <person name="Fronick C."/>
            <person name="Fuerstenberg S.I."/>
            <person name="Fulton L."/>
            <person name="Gaulin E."/>
            <person name="Govers F."/>
            <person name="Hughes L."/>
            <person name="Humphray S."/>
            <person name="Jiang R.H."/>
            <person name="Judelson H."/>
            <person name="Kamoun S."/>
            <person name="Kyung K."/>
            <person name="Meijer H."/>
            <person name="Minx P."/>
            <person name="Morris P."/>
            <person name="Nelson J."/>
            <person name="Phuntumart V."/>
            <person name="Qutob D."/>
            <person name="Rehmany A."/>
            <person name="Rougon-Cardoso A."/>
            <person name="Ryden P."/>
            <person name="Torto-Alalibo T."/>
            <person name="Studholme D."/>
            <person name="Wang Y."/>
            <person name="Win J."/>
            <person name="Wood J."/>
            <person name="Clifton S.W."/>
            <person name="Rogers J."/>
            <person name="Van den Ackerveken G."/>
            <person name="Jones J.D."/>
            <person name="McDowell J.M."/>
            <person name="Beynon J."/>
            <person name="Tyler B.M."/>
        </authorList>
    </citation>
    <scope>NUCLEOTIDE SEQUENCE [LARGE SCALE GENOMIC DNA]</scope>
    <source>
        <strain evidence="2">Emoy2</strain>
    </source>
</reference>
<dbReference type="AlphaFoldDB" id="M4B4Z2"/>
<accession>M4B4Z2</accession>
<name>M4B4Z2_HYAAE</name>
<dbReference type="HOGENOM" id="CLU_1963806_0_0_1"/>
<dbReference type="VEuPathDB" id="FungiDB:HpaG801342"/>
<evidence type="ECO:0000313" key="1">
    <source>
        <dbReference type="EnsemblProtists" id="HpaP801342"/>
    </source>
</evidence>
<reference evidence="1" key="2">
    <citation type="submission" date="2015-06" db="UniProtKB">
        <authorList>
            <consortium name="EnsemblProtists"/>
        </authorList>
    </citation>
    <scope>IDENTIFICATION</scope>
    <source>
        <strain evidence="1">Emoy2</strain>
    </source>
</reference>
<keyword evidence="2" id="KW-1185">Reference proteome</keyword>
<dbReference type="InParanoid" id="M4B4Z2"/>
<dbReference type="PROSITE" id="PS51257">
    <property type="entry name" value="PROKAR_LIPOPROTEIN"/>
    <property type="match status" value="1"/>
</dbReference>
<dbReference type="EnsemblProtists" id="HpaT801342">
    <property type="protein sequence ID" value="HpaP801342"/>
    <property type="gene ID" value="HpaG801342"/>
</dbReference>
<proteinExistence type="predicted"/>
<dbReference type="Proteomes" id="UP000011713">
    <property type="component" value="Unassembled WGS sequence"/>
</dbReference>
<protein>
    <submittedName>
        <fullName evidence="1">Uncharacterized protein</fullName>
    </submittedName>
</protein>
<dbReference type="EMBL" id="JH598325">
    <property type="status" value="NOT_ANNOTATED_CDS"/>
    <property type="molecule type" value="Genomic_DNA"/>
</dbReference>
<evidence type="ECO:0000313" key="2">
    <source>
        <dbReference type="Proteomes" id="UP000011713"/>
    </source>
</evidence>
<sequence>MNRSRKATHTRVCVSSHTGLSFASLHSFLSCFLTLLFLRARNIANVLDVPVRLIFFYRKPSSRLQAGALLRRETPRTQTQTRGRAVANHRLDVSRFTRASAMLFKGKFATMGTRRLWTQKSCDSTYFS</sequence>
<organism evidence="1 2">
    <name type="scientific">Hyaloperonospora arabidopsidis (strain Emoy2)</name>
    <name type="common">Downy mildew agent</name>
    <name type="synonym">Peronospora arabidopsidis</name>
    <dbReference type="NCBI Taxonomy" id="559515"/>
    <lineage>
        <taxon>Eukaryota</taxon>
        <taxon>Sar</taxon>
        <taxon>Stramenopiles</taxon>
        <taxon>Oomycota</taxon>
        <taxon>Peronosporomycetes</taxon>
        <taxon>Peronosporales</taxon>
        <taxon>Peronosporaceae</taxon>
        <taxon>Hyaloperonospora</taxon>
    </lineage>
</organism>